<protein>
    <submittedName>
        <fullName evidence="6">Histidine biosynthesis protein</fullName>
    </submittedName>
</protein>
<evidence type="ECO:0000256" key="3">
    <source>
        <dbReference type="ARBA" id="ARBA00023102"/>
    </source>
</evidence>
<dbReference type="InterPro" id="IPR011060">
    <property type="entry name" value="RibuloseP-bd_barrel"/>
</dbReference>
<keyword evidence="7" id="KW-1185">Reference proteome</keyword>
<dbReference type="InterPro" id="IPR044524">
    <property type="entry name" value="Isoase_HisA-like"/>
</dbReference>
<dbReference type="PANTHER" id="PTHR43090:SF2">
    <property type="entry name" value="1-(5-PHOSPHORIBOSYL)-5-[(5-PHOSPHORIBOSYLAMINO)METHYLIDENEAMINO] IMIDAZOLE-4-CARBOXAMIDE ISOMERASE"/>
    <property type="match status" value="1"/>
</dbReference>
<evidence type="ECO:0000256" key="1">
    <source>
        <dbReference type="ARBA" id="ARBA00009667"/>
    </source>
</evidence>
<name>D8JXS6_HYPDA</name>
<dbReference type="GO" id="GO:0003949">
    <property type="term" value="F:1-(5-phosphoribosyl)-5-[(5-phosphoribosylamino)methylideneamino]imidazole-4-carboxamide isomerase activity"/>
    <property type="evidence" value="ECO:0007669"/>
    <property type="project" value="InterPro"/>
</dbReference>
<dbReference type="KEGG" id="hdn:Hden_1473"/>
<dbReference type="InterPro" id="IPR013785">
    <property type="entry name" value="Aldolase_TIM"/>
</dbReference>
<organism evidence="6 7">
    <name type="scientific">Hyphomicrobium denitrificans (strain ATCC 51888 / DSM 1869 / NCIMB 11706 / TK 0415)</name>
    <dbReference type="NCBI Taxonomy" id="582899"/>
    <lineage>
        <taxon>Bacteria</taxon>
        <taxon>Pseudomonadati</taxon>
        <taxon>Pseudomonadota</taxon>
        <taxon>Alphaproteobacteria</taxon>
        <taxon>Hyphomicrobiales</taxon>
        <taxon>Hyphomicrobiaceae</taxon>
        <taxon>Hyphomicrobium</taxon>
    </lineage>
</organism>
<dbReference type="HOGENOM" id="CLU_048577_2_1_5"/>
<dbReference type="EMBL" id="CP002083">
    <property type="protein sequence ID" value="ADJ23285.1"/>
    <property type="molecule type" value="Genomic_DNA"/>
</dbReference>
<evidence type="ECO:0000256" key="4">
    <source>
        <dbReference type="ARBA" id="ARBA00029440"/>
    </source>
</evidence>
<dbReference type="GO" id="GO:0000162">
    <property type="term" value="P:L-tryptophan biosynthetic process"/>
    <property type="evidence" value="ECO:0007669"/>
    <property type="project" value="TreeGrafter"/>
</dbReference>
<dbReference type="Proteomes" id="UP000002033">
    <property type="component" value="Chromosome"/>
</dbReference>
<evidence type="ECO:0000256" key="2">
    <source>
        <dbReference type="ARBA" id="ARBA00022605"/>
    </source>
</evidence>
<dbReference type="InterPro" id="IPR006062">
    <property type="entry name" value="His_biosynth"/>
</dbReference>
<dbReference type="eggNOG" id="COG1411">
    <property type="taxonomic scope" value="Bacteria"/>
</dbReference>
<dbReference type="PANTHER" id="PTHR43090">
    <property type="entry name" value="1-(5-PHOSPHORIBOSYL)-5-[(5-PHOSPHORIBOSYLAMINO)METHYLIDENEAMINO] IMIDAZOLE-4-CARBOXAMIDE ISOMERASE"/>
    <property type="match status" value="1"/>
</dbReference>
<keyword evidence="2 5" id="KW-0028">Amino-acid biosynthesis</keyword>
<dbReference type="GO" id="GO:0005737">
    <property type="term" value="C:cytoplasm"/>
    <property type="evidence" value="ECO:0007669"/>
    <property type="project" value="TreeGrafter"/>
</dbReference>
<dbReference type="RefSeq" id="WP_013215500.1">
    <property type="nucleotide sequence ID" value="NC_014313.1"/>
</dbReference>
<dbReference type="SUPFAM" id="SSF51366">
    <property type="entry name" value="Ribulose-phoshate binding barrel"/>
    <property type="match status" value="1"/>
</dbReference>
<dbReference type="STRING" id="582899.Hden_1473"/>
<sequence length="235" mass="24659">MDIIPVIDVSRGKVVRAIQGKRAAYLPIETPLAATSEPGDVARGLRSLYPFRRAYVADLDGIEGRGRNTHLVPELSQALPNTELWIDAGTGSRSAARAVLAAPVATLVVGSESLESVRAWHEISAEAPGRTVLSLDFRGDEFMGPEALLADAALWPTRVIVMTLDRIASEGGPNIALLETIAARAGGRRVYAAGGIRSLEDLARIGKAGAAGALVASILHAQKISAGDLKEIAGR</sequence>
<evidence type="ECO:0000313" key="7">
    <source>
        <dbReference type="Proteomes" id="UP000002033"/>
    </source>
</evidence>
<dbReference type="Gene3D" id="3.20.20.70">
    <property type="entry name" value="Aldolase class I"/>
    <property type="match status" value="1"/>
</dbReference>
<keyword evidence="3 5" id="KW-0368">Histidine biosynthesis</keyword>
<comment type="similarity">
    <text evidence="1 5">Belongs to the HisA/HisF family.</text>
</comment>
<evidence type="ECO:0000256" key="5">
    <source>
        <dbReference type="RuleBase" id="RU003657"/>
    </source>
</evidence>
<gene>
    <name evidence="6" type="ordered locus">Hden_1473</name>
</gene>
<reference evidence="7" key="1">
    <citation type="journal article" date="2011" name="J. Bacteriol.">
        <title>Genome sequences of eight morphologically diverse alphaproteobacteria.</title>
        <authorList>
            <consortium name="US DOE Joint Genome Institute"/>
            <person name="Brown P.J."/>
            <person name="Kysela D.T."/>
            <person name="Buechlein A."/>
            <person name="Hemmerich C."/>
            <person name="Brun Y.V."/>
        </authorList>
    </citation>
    <scope>NUCLEOTIDE SEQUENCE [LARGE SCALE GENOMIC DNA]</scope>
    <source>
        <strain evidence="7">ATCC 51888 / DSM 1869 / NCIB 11706 / TK 0415</strain>
    </source>
</reference>
<comment type="pathway">
    <text evidence="4">Amino-acid biosynthesis.</text>
</comment>
<proteinExistence type="inferred from homology"/>
<dbReference type="OrthoDB" id="8535539at2"/>
<dbReference type="AlphaFoldDB" id="D8JXS6"/>
<dbReference type="Pfam" id="PF00977">
    <property type="entry name" value="His_biosynth"/>
    <property type="match status" value="1"/>
</dbReference>
<accession>D8JXS6</accession>
<dbReference type="GO" id="GO:0000105">
    <property type="term" value="P:L-histidine biosynthetic process"/>
    <property type="evidence" value="ECO:0007669"/>
    <property type="project" value="UniProtKB-KW"/>
</dbReference>
<dbReference type="CDD" id="cd04723">
    <property type="entry name" value="HisA_HisF"/>
    <property type="match status" value="1"/>
</dbReference>
<evidence type="ECO:0000313" key="6">
    <source>
        <dbReference type="EMBL" id="ADJ23285.1"/>
    </source>
</evidence>